<dbReference type="InterPro" id="IPR011701">
    <property type="entry name" value="MFS"/>
</dbReference>
<name>A0AAV1R620_9ROSI</name>
<feature type="domain" description="Major facilitator superfamily (MFS) profile" evidence="7">
    <location>
        <begin position="10"/>
        <end position="429"/>
    </location>
</feature>
<dbReference type="SUPFAM" id="SSF103473">
    <property type="entry name" value="MFS general substrate transporter"/>
    <property type="match status" value="1"/>
</dbReference>
<feature type="transmembrane region" description="Helical" evidence="6">
    <location>
        <begin position="80"/>
        <end position="107"/>
    </location>
</feature>
<feature type="transmembrane region" description="Helical" evidence="6">
    <location>
        <begin position="143"/>
        <end position="164"/>
    </location>
</feature>
<dbReference type="Gene3D" id="1.20.1250.20">
    <property type="entry name" value="MFS general substrate transporter like domains"/>
    <property type="match status" value="1"/>
</dbReference>
<dbReference type="PROSITE" id="PS50850">
    <property type="entry name" value="MFS"/>
    <property type="match status" value="1"/>
</dbReference>
<evidence type="ECO:0000256" key="2">
    <source>
        <dbReference type="ARBA" id="ARBA00022448"/>
    </source>
</evidence>
<feature type="transmembrane region" description="Helical" evidence="6">
    <location>
        <begin position="113"/>
        <end position="131"/>
    </location>
</feature>
<evidence type="ECO:0000313" key="8">
    <source>
        <dbReference type="EMBL" id="CAK7329442.1"/>
    </source>
</evidence>
<evidence type="ECO:0000256" key="6">
    <source>
        <dbReference type="SAM" id="Phobius"/>
    </source>
</evidence>
<evidence type="ECO:0000256" key="3">
    <source>
        <dbReference type="ARBA" id="ARBA00022692"/>
    </source>
</evidence>
<evidence type="ECO:0000259" key="7">
    <source>
        <dbReference type="PROSITE" id="PS50850"/>
    </source>
</evidence>
<feature type="transmembrane region" description="Helical" evidence="6">
    <location>
        <begin position="7"/>
        <end position="25"/>
    </location>
</feature>
<reference evidence="8 9" key="1">
    <citation type="submission" date="2024-01" db="EMBL/GenBank/DDBJ databases">
        <authorList>
            <person name="Waweru B."/>
        </authorList>
    </citation>
    <scope>NUCLEOTIDE SEQUENCE [LARGE SCALE GENOMIC DNA]</scope>
</reference>
<keyword evidence="4 6" id="KW-1133">Transmembrane helix</keyword>
<feature type="transmembrane region" description="Helical" evidence="6">
    <location>
        <begin position="405"/>
        <end position="424"/>
    </location>
</feature>
<feature type="transmembrane region" description="Helical" evidence="6">
    <location>
        <begin position="335"/>
        <end position="355"/>
    </location>
</feature>
<feature type="transmembrane region" description="Helical" evidence="6">
    <location>
        <begin position="246"/>
        <end position="267"/>
    </location>
</feature>
<feature type="transmembrane region" description="Helical" evidence="6">
    <location>
        <begin position="45"/>
        <end position="68"/>
    </location>
</feature>
<feature type="transmembrane region" description="Helical" evidence="6">
    <location>
        <begin position="279"/>
        <end position="298"/>
    </location>
</feature>
<feature type="transmembrane region" description="Helical" evidence="6">
    <location>
        <begin position="170"/>
        <end position="188"/>
    </location>
</feature>
<feature type="transmembrane region" description="Helical" evidence="6">
    <location>
        <begin position="310"/>
        <end position="329"/>
    </location>
</feature>
<comment type="caution">
    <text evidence="8">The sequence shown here is derived from an EMBL/GenBank/DDBJ whole genome shotgun (WGS) entry which is preliminary data.</text>
</comment>
<dbReference type="Proteomes" id="UP001314170">
    <property type="component" value="Unassembled WGS sequence"/>
</dbReference>
<dbReference type="GO" id="GO:0016020">
    <property type="term" value="C:membrane"/>
    <property type="evidence" value="ECO:0007669"/>
    <property type="project" value="UniProtKB-SubCell"/>
</dbReference>
<protein>
    <recommendedName>
        <fullName evidence="7">Major facilitator superfamily (MFS) profile domain-containing protein</fullName>
    </recommendedName>
</protein>
<evidence type="ECO:0000256" key="4">
    <source>
        <dbReference type="ARBA" id="ARBA00022989"/>
    </source>
</evidence>
<organism evidence="8 9">
    <name type="scientific">Dovyalis caffra</name>
    <dbReference type="NCBI Taxonomy" id="77055"/>
    <lineage>
        <taxon>Eukaryota</taxon>
        <taxon>Viridiplantae</taxon>
        <taxon>Streptophyta</taxon>
        <taxon>Embryophyta</taxon>
        <taxon>Tracheophyta</taxon>
        <taxon>Spermatophyta</taxon>
        <taxon>Magnoliopsida</taxon>
        <taxon>eudicotyledons</taxon>
        <taxon>Gunneridae</taxon>
        <taxon>Pentapetalae</taxon>
        <taxon>rosids</taxon>
        <taxon>fabids</taxon>
        <taxon>Malpighiales</taxon>
        <taxon>Salicaceae</taxon>
        <taxon>Flacourtieae</taxon>
        <taxon>Dovyalis</taxon>
    </lineage>
</organism>
<dbReference type="Pfam" id="PF07690">
    <property type="entry name" value="MFS_1"/>
    <property type="match status" value="1"/>
</dbReference>
<gene>
    <name evidence="8" type="ORF">DCAF_LOCUS7197</name>
</gene>
<keyword evidence="3 6" id="KW-0812">Transmembrane</keyword>
<dbReference type="CDD" id="cd17330">
    <property type="entry name" value="MFS_SLC46_TetA_like"/>
    <property type="match status" value="1"/>
</dbReference>
<proteinExistence type="predicted"/>
<dbReference type="PANTHER" id="PTHR23504">
    <property type="entry name" value="MAJOR FACILITATOR SUPERFAMILY DOMAIN-CONTAINING PROTEIN 10"/>
    <property type="match status" value="1"/>
</dbReference>
<feature type="transmembrane region" description="Helical" evidence="6">
    <location>
        <begin position="367"/>
        <end position="385"/>
    </location>
</feature>
<evidence type="ECO:0000313" key="9">
    <source>
        <dbReference type="Proteomes" id="UP001314170"/>
    </source>
</evidence>
<keyword evidence="9" id="KW-1185">Reference proteome</keyword>
<dbReference type="EMBL" id="CAWUPB010000913">
    <property type="protein sequence ID" value="CAK7329442.1"/>
    <property type="molecule type" value="Genomic_DNA"/>
</dbReference>
<dbReference type="AlphaFoldDB" id="A0AAV1R620"/>
<dbReference type="PANTHER" id="PTHR23504:SF95">
    <property type="entry name" value="MAJOR FACILITATOR SUPERFAMILY PROTEIN"/>
    <property type="match status" value="1"/>
</dbReference>
<dbReference type="InterPro" id="IPR036259">
    <property type="entry name" value="MFS_trans_sf"/>
</dbReference>
<evidence type="ECO:0000256" key="5">
    <source>
        <dbReference type="ARBA" id="ARBA00023136"/>
    </source>
</evidence>
<keyword evidence="5 6" id="KW-0472">Membrane</keyword>
<accession>A0AAV1R620</accession>
<dbReference type="GO" id="GO:0022857">
    <property type="term" value="F:transmembrane transporter activity"/>
    <property type="evidence" value="ECO:0007669"/>
    <property type="project" value="InterPro"/>
</dbReference>
<dbReference type="InterPro" id="IPR020846">
    <property type="entry name" value="MFS_dom"/>
</dbReference>
<keyword evidence="2" id="KW-0813">Transport</keyword>
<evidence type="ECO:0000256" key="1">
    <source>
        <dbReference type="ARBA" id="ARBA00004141"/>
    </source>
</evidence>
<comment type="subcellular location">
    <subcellularLocation>
        <location evidence="1">Membrane</location>
        <topology evidence="1">Multi-pass membrane protein</topology>
    </subcellularLocation>
</comment>
<sequence>MEKLKELGHLYVTVYLSNFASSMVMPAITDVTMSAVCPGQDECSLAIYLSGFQQAIIGLGTVVMMPLFGNLSDQYGRKALLTLPMTLSIIPLVILACSRTTSFFYAYYVLRTFTAMICEGSVDCLALAYVADKVLERQRTSEFGILSGVTTAAFVSGTLAARFLSTALTFQVAALVSMIAAVYMRILLKESLPNEENLTQPILKSGQDDHCQDDGDLPLKTKESKKIPSIGDIISLLKSSVTFSQAVVVAFFNSLADGGMQASIMYYLKARFHFSKNQYADLMLLIGIAGMASQLLFMPLLARSVTEEKLLAIGLLGGIAEALLSSVAWSSWVPYATTVLAVVVVFVPPCLRSIASKQVGPDEQGKAQGCISGIISLANIISPLVYSPLTALFLSEDAPFDFPGFSVLCIGFATMIAFVQSVLIRTVPRISSLKIDSNSILA</sequence>